<dbReference type="GO" id="GO:0016491">
    <property type="term" value="F:oxidoreductase activity"/>
    <property type="evidence" value="ECO:0007669"/>
    <property type="project" value="UniProtKB-KW"/>
</dbReference>
<comment type="caution">
    <text evidence="4">The sequence shown here is derived from an EMBL/GenBank/DDBJ whole genome shotgun (WGS) entry which is preliminary data.</text>
</comment>
<dbReference type="PANTHER" id="PTHR24320:SF148">
    <property type="entry name" value="NAD(P)-BINDING ROSSMANN-FOLD SUPERFAMILY PROTEIN"/>
    <property type="match status" value="1"/>
</dbReference>
<dbReference type="PRINTS" id="PR00081">
    <property type="entry name" value="GDHRDH"/>
</dbReference>
<dbReference type="Pfam" id="PF00106">
    <property type="entry name" value="adh_short"/>
    <property type="match status" value="1"/>
</dbReference>
<organism evidence="4 5">
    <name type="scientific">Ostreobium quekettii</name>
    <dbReference type="NCBI Taxonomy" id="121088"/>
    <lineage>
        <taxon>Eukaryota</taxon>
        <taxon>Viridiplantae</taxon>
        <taxon>Chlorophyta</taxon>
        <taxon>core chlorophytes</taxon>
        <taxon>Ulvophyceae</taxon>
        <taxon>TCBD clade</taxon>
        <taxon>Bryopsidales</taxon>
        <taxon>Ostreobineae</taxon>
        <taxon>Ostreobiaceae</taxon>
        <taxon>Ostreobium</taxon>
    </lineage>
</organism>
<proteinExistence type="inferred from homology"/>
<keyword evidence="3" id="KW-0732">Signal</keyword>
<comment type="similarity">
    <text evidence="1">Belongs to the short-chain dehydrogenases/reductases (SDR) family.</text>
</comment>
<feature type="signal peptide" evidence="3">
    <location>
        <begin position="1"/>
        <end position="19"/>
    </location>
</feature>
<name>A0A8S1J217_9CHLO</name>
<dbReference type="Proteomes" id="UP000708148">
    <property type="component" value="Unassembled WGS sequence"/>
</dbReference>
<evidence type="ECO:0000256" key="1">
    <source>
        <dbReference type="ARBA" id="ARBA00006484"/>
    </source>
</evidence>
<evidence type="ECO:0000313" key="4">
    <source>
        <dbReference type="EMBL" id="CAD7697626.1"/>
    </source>
</evidence>
<dbReference type="PANTHER" id="PTHR24320">
    <property type="entry name" value="RETINOL DEHYDROGENASE"/>
    <property type="match status" value="1"/>
</dbReference>
<keyword evidence="2" id="KW-0560">Oxidoreductase</keyword>
<dbReference type="SUPFAM" id="SSF51735">
    <property type="entry name" value="NAD(P)-binding Rossmann-fold domains"/>
    <property type="match status" value="1"/>
</dbReference>
<feature type="chain" id="PRO_5035894201" evidence="3">
    <location>
        <begin position="20"/>
        <end position="200"/>
    </location>
</feature>
<keyword evidence="5" id="KW-1185">Reference proteome</keyword>
<protein>
    <submittedName>
        <fullName evidence="4">Uncharacterized protein</fullName>
    </submittedName>
</protein>
<accession>A0A8S1J217</accession>
<dbReference type="EMBL" id="CAJHUC010000689">
    <property type="protein sequence ID" value="CAD7697626.1"/>
    <property type="molecule type" value="Genomic_DNA"/>
</dbReference>
<sequence length="200" mass="21595">MTTWELLAAWAEFLLGIFGQRLLVRGVPPLDDIGDSLEGRTVIITGPTSGIGKSTAGALVRKGANVVLACRNPERGNELRQALLSNAKKLKGEGEGHASKGENGPSVEVMQLDIANPDSVRSFVESWKASGKAVHVLINNAGVFQMGGELEMLHFSYTRLNFDRKHFACDAMANLDCAELGPEYVLPLKHTGLWLLPSLT</sequence>
<dbReference type="OrthoDB" id="191139at2759"/>
<dbReference type="InterPro" id="IPR002347">
    <property type="entry name" value="SDR_fam"/>
</dbReference>
<dbReference type="AlphaFoldDB" id="A0A8S1J217"/>
<evidence type="ECO:0000313" key="5">
    <source>
        <dbReference type="Proteomes" id="UP000708148"/>
    </source>
</evidence>
<gene>
    <name evidence="4" type="ORF">OSTQU699_LOCUS2987</name>
</gene>
<dbReference type="InterPro" id="IPR036291">
    <property type="entry name" value="NAD(P)-bd_dom_sf"/>
</dbReference>
<evidence type="ECO:0000256" key="2">
    <source>
        <dbReference type="ARBA" id="ARBA00023002"/>
    </source>
</evidence>
<evidence type="ECO:0000256" key="3">
    <source>
        <dbReference type="SAM" id="SignalP"/>
    </source>
</evidence>
<dbReference type="Gene3D" id="3.40.50.720">
    <property type="entry name" value="NAD(P)-binding Rossmann-like Domain"/>
    <property type="match status" value="1"/>
</dbReference>
<reference evidence="4" key="1">
    <citation type="submission" date="2020-12" db="EMBL/GenBank/DDBJ databases">
        <authorList>
            <person name="Iha C."/>
        </authorList>
    </citation>
    <scope>NUCLEOTIDE SEQUENCE</scope>
</reference>